<evidence type="ECO:0000313" key="2">
    <source>
        <dbReference type="EMBL" id="KUI69763.1"/>
    </source>
</evidence>
<feature type="compositionally biased region" description="Polar residues" evidence="1">
    <location>
        <begin position="1"/>
        <end position="10"/>
    </location>
</feature>
<dbReference type="AlphaFoldDB" id="A0A194W0X2"/>
<accession>A0A194W0X2</accession>
<dbReference type="EMBL" id="CM003102">
    <property type="protein sequence ID" value="KUI69763.1"/>
    <property type="molecule type" value="Genomic_DNA"/>
</dbReference>
<name>A0A194W0X2_CYTMA</name>
<evidence type="ECO:0000256" key="1">
    <source>
        <dbReference type="SAM" id="MobiDB-lite"/>
    </source>
</evidence>
<protein>
    <submittedName>
        <fullName evidence="2">Uncharacterized protein</fullName>
    </submittedName>
</protein>
<organism evidence="2 3">
    <name type="scientific">Cytospora mali</name>
    <name type="common">Apple Valsa canker fungus</name>
    <name type="synonym">Valsa mali</name>
    <dbReference type="NCBI Taxonomy" id="578113"/>
    <lineage>
        <taxon>Eukaryota</taxon>
        <taxon>Fungi</taxon>
        <taxon>Dikarya</taxon>
        <taxon>Ascomycota</taxon>
        <taxon>Pezizomycotina</taxon>
        <taxon>Sordariomycetes</taxon>
        <taxon>Sordariomycetidae</taxon>
        <taxon>Diaporthales</taxon>
        <taxon>Cytosporaceae</taxon>
        <taxon>Cytospora</taxon>
    </lineage>
</organism>
<feature type="region of interest" description="Disordered" evidence="1">
    <location>
        <begin position="1"/>
        <end position="31"/>
    </location>
</feature>
<proteinExistence type="predicted"/>
<reference evidence="2" key="1">
    <citation type="submission" date="2014-12" db="EMBL/GenBank/DDBJ databases">
        <title>Genome Sequence of Valsa Canker Pathogens Uncovers a Specific Adaption of Colonization on Woody Bark.</title>
        <authorList>
            <person name="Yin Z."/>
            <person name="Liu H."/>
            <person name="Gao X."/>
            <person name="Li Z."/>
            <person name="Song N."/>
            <person name="Ke X."/>
            <person name="Dai Q."/>
            <person name="Wu Y."/>
            <person name="Sun Y."/>
            <person name="Xu J.-R."/>
            <person name="Kang Z.K."/>
            <person name="Wang L."/>
            <person name="Huang L."/>
        </authorList>
    </citation>
    <scope>NUCLEOTIDE SEQUENCE [LARGE SCALE GENOMIC DNA]</scope>
    <source>
        <strain evidence="2">03-8</strain>
    </source>
</reference>
<dbReference type="Proteomes" id="UP000078559">
    <property type="component" value="Chromosome 5"/>
</dbReference>
<evidence type="ECO:0000313" key="3">
    <source>
        <dbReference type="Proteomes" id="UP000078559"/>
    </source>
</evidence>
<dbReference type="OrthoDB" id="5082452at2759"/>
<keyword evidence="3" id="KW-1185">Reference proteome</keyword>
<sequence>MSTPRSQQTCPGDHGPSSPSPNIRLLGDEDDNNLNDEALRKRCRGGLLRYIARRLTNRASSVPPPPCPPRVFNWMITSCHFPEEYQADSLRRQTPWFIFFRFLFCELNDIPSCADTWRRCEVHAPNDMEPPLRNARPLNYTNLKWGKRVVFSEQTDDKQWLTGRWLVVAYVWAESREWLQHVNIGRLISFGNASW</sequence>
<gene>
    <name evidence="2" type="ORF">VM1G_11614</name>
</gene>